<gene>
    <name evidence="2" type="ORF">CEY00_Acc30874</name>
</gene>
<reference evidence="2 3" key="1">
    <citation type="submission" date="2017-07" db="EMBL/GenBank/DDBJ databases">
        <title>An improved, manually edited Actinidia chinensis var. chinensis (kiwifruit) genome highlights the challenges associated with draft genomes and gene prediction in plants.</title>
        <authorList>
            <person name="Pilkington S."/>
            <person name="Crowhurst R."/>
            <person name="Hilario E."/>
            <person name="Nardozza S."/>
            <person name="Fraser L."/>
            <person name="Peng Y."/>
            <person name="Gunaseelan K."/>
            <person name="Simpson R."/>
            <person name="Tahir J."/>
            <person name="Deroles S."/>
            <person name="Templeton K."/>
            <person name="Luo Z."/>
            <person name="Davy M."/>
            <person name="Cheng C."/>
            <person name="Mcneilage M."/>
            <person name="Scaglione D."/>
            <person name="Liu Y."/>
            <person name="Zhang Q."/>
            <person name="Datson P."/>
            <person name="De Silva N."/>
            <person name="Gardiner S."/>
            <person name="Bassett H."/>
            <person name="Chagne D."/>
            <person name="Mccallum J."/>
            <person name="Dzierzon H."/>
            <person name="Deng C."/>
            <person name="Wang Y.-Y."/>
            <person name="Barron N."/>
            <person name="Manako K."/>
            <person name="Bowen J."/>
            <person name="Foster T."/>
            <person name="Erridge Z."/>
            <person name="Tiffin H."/>
            <person name="Waite C."/>
            <person name="Davies K."/>
            <person name="Grierson E."/>
            <person name="Laing W."/>
            <person name="Kirk R."/>
            <person name="Chen X."/>
            <person name="Wood M."/>
            <person name="Montefiori M."/>
            <person name="Brummell D."/>
            <person name="Schwinn K."/>
            <person name="Catanach A."/>
            <person name="Fullerton C."/>
            <person name="Li D."/>
            <person name="Meiyalaghan S."/>
            <person name="Nieuwenhuizen N."/>
            <person name="Read N."/>
            <person name="Prakash R."/>
            <person name="Hunter D."/>
            <person name="Zhang H."/>
            <person name="Mckenzie M."/>
            <person name="Knabel M."/>
            <person name="Harris A."/>
            <person name="Allan A."/>
            <person name="Chen A."/>
            <person name="Janssen B."/>
            <person name="Plunkett B."/>
            <person name="Dwamena C."/>
            <person name="Voogd C."/>
            <person name="Leif D."/>
            <person name="Lafferty D."/>
            <person name="Souleyre E."/>
            <person name="Varkonyi-Gasic E."/>
            <person name="Gambi F."/>
            <person name="Hanley J."/>
            <person name="Yao J.-L."/>
            <person name="Cheung J."/>
            <person name="David K."/>
            <person name="Warren B."/>
            <person name="Marsh K."/>
            <person name="Snowden K."/>
            <person name="Lin-Wang K."/>
            <person name="Brian L."/>
            <person name="Martinez-Sanchez M."/>
            <person name="Wang M."/>
            <person name="Ileperuma N."/>
            <person name="Macnee N."/>
            <person name="Campin R."/>
            <person name="Mcatee P."/>
            <person name="Drummond R."/>
            <person name="Espley R."/>
            <person name="Ireland H."/>
            <person name="Wu R."/>
            <person name="Atkinson R."/>
            <person name="Karunairetnam S."/>
            <person name="Bulley S."/>
            <person name="Chunkath S."/>
            <person name="Hanley Z."/>
            <person name="Storey R."/>
            <person name="Thrimawithana A."/>
            <person name="Thomson S."/>
            <person name="David C."/>
            <person name="Testolin R."/>
        </authorList>
    </citation>
    <scope>NUCLEOTIDE SEQUENCE [LARGE SCALE GENOMIC DNA]</scope>
    <source>
        <strain evidence="3">cv. Red5</strain>
        <tissue evidence="2">Young leaf</tissue>
    </source>
</reference>
<comment type="caution">
    <text evidence="2">The sequence shown here is derived from an EMBL/GenBank/DDBJ whole genome shotgun (WGS) entry which is preliminary data.</text>
</comment>
<dbReference type="GO" id="GO:0016301">
    <property type="term" value="F:kinase activity"/>
    <property type="evidence" value="ECO:0007669"/>
    <property type="project" value="UniProtKB-KW"/>
</dbReference>
<dbReference type="Gramene" id="PSR87845">
    <property type="protein sequence ID" value="PSR87845"/>
    <property type="gene ID" value="CEY00_Acc30874"/>
</dbReference>
<dbReference type="InParanoid" id="A0A2R6PA34"/>
<protein>
    <submittedName>
        <fullName evidence="2">TGF-beta-activated kinase 1 and MAP3K7-binding protein like</fullName>
    </submittedName>
</protein>
<dbReference type="OrthoDB" id="1667576at2759"/>
<evidence type="ECO:0000313" key="2">
    <source>
        <dbReference type="EMBL" id="PSR87845.1"/>
    </source>
</evidence>
<sequence length="127" mass="14806">MCLASSSSLLSFRSLMKPILEKRHGRPSLQIRSQGFRDEGRSGIDANLRVLRERIEEVRMRERLERCWRNDNIGWNYAPAYDYKHKRSMVSSQFYEIFGLVFGTFGLTIVSGTFFLCLVSLLVHLNQ</sequence>
<organism evidence="2 3">
    <name type="scientific">Actinidia chinensis var. chinensis</name>
    <name type="common">Chinese soft-hair kiwi</name>
    <dbReference type="NCBI Taxonomy" id="1590841"/>
    <lineage>
        <taxon>Eukaryota</taxon>
        <taxon>Viridiplantae</taxon>
        <taxon>Streptophyta</taxon>
        <taxon>Embryophyta</taxon>
        <taxon>Tracheophyta</taxon>
        <taxon>Spermatophyta</taxon>
        <taxon>Magnoliopsida</taxon>
        <taxon>eudicotyledons</taxon>
        <taxon>Gunneridae</taxon>
        <taxon>Pentapetalae</taxon>
        <taxon>asterids</taxon>
        <taxon>Ericales</taxon>
        <taxon>Actinidiaceae</taxon>
        <taxon>Actinidia</taxon>
    </lineage>
</organism>
<evidence type="ECO:0000313" key="3">
    <source>
        <dbReference type="Proteomes" id="UP000241394"/>
    </source>
</evidence>
<dbReference type="EMBL" id="NKQK01000027">
    <property type="protein sequence ID" value="PSR87845.1"/>
    <property type="molecule type" value="Genomic_DNA"/>
</dbReference>
<dbReference type="PANTHER" id="PTHR38225">
    <property type="entry name" value="PROTEIN, PUTATIVE-RELATED"/>
    <property type="match status" value="1"/>
</dbReference>
<dbReference type="AlphaFoldDB" id="A0A2R6PA34"/>
<keyword evidence="3" id="KW-1185">Reference proteome</keyword>
<dbReference type="Proteomes" id="UP000241394">
    <property type="component" value="Chromosome LG27"/>
</dbReference>
<evidence type="ECO:0000256" key="1">
    <source>
        <dbReference type="SAM" id="Phobius"/>
    </source>
</evidence>
<keyword evidence="1" id="KW-0812">Transmembrane</keyword>
<dbReference type="OMA" id="IATMHER"/>
<proteinExistence type="predicted"/>
<feature type="transmembrane region" description="Helical" evidence="1">
    <location>
        <begin position="94"/>
        <end position="123"/>
    </location>
</feature>
<dbReference type="PANTHER" id="PTHR38225:SF4">
    <property type="entry name" value="PROTEIN, PUTATIVE-RELATED"/>
    <property type="match status" value="1"/>
</dbReference>
<keyword evidence="1" id="KW-0472">Membrane</keyword>
<keyword evidence="1" id="KW-1133">Transmembrane helix</keyword>
<keyword evidence="2" id="KW-0418">Kinase</keyword>
<reference evidence="3" key="2">
    <citation type="journal article" date="2018" name="BMC Genomics">
        <title>A manually annotated Actinidia chinensis var. chinensis (kiwifruit) genome highlights the challenges associated with draft genomes and gene prediction in plants.</title>
        <authorList>
            <person name="Pilkington S.M."/>
            <person name="Crowhurst R."/>
            <person name="Hilario E."/>
            <person name="Nardozza S."/>
            <person name="Fraser L."/>
            <person name="Peng Y."/>
            <person name="Gunaseelan K."/>
            <person name="Simpson R."/>
            <person name="Tahir J."/>
            <person name="Deroles S.C."/>
            <person name="Templeton K."/>
            <person name="Luo Z."/>
            <person name="Davy M."/>
            <person name="Cheng C."/>
            <person name="McNeilage M."/>
            <person name="Scaglione D."/>
            <person name="Liu Y."/>
            <person name="Zhang Q."/>
            <person name="Datson P."/>
            <person name="De Silva N."/>
            <person name="Gardiner S.E."/>
            <person name="Bassett H."/>
            <person name="Chagne D."/>
            <person name="McCallum J."/>
            <person name="Dzierzon H."/>
            <person name="Deng C."/>
            <person name="Wang Y.Y."/>
            <person name="Barron L."/>
            <person name="Manako K."/>
            <person name="Bowen J."/>
            <person name="Foster T.M."/>
            <person name="Erridge Z.A."/>
            <person name="Tiffin H."/>
            <person name="Waite C.N."/>
            <person name="Davies K.M."/>
            <person name="Grierson E.P."/>
            <person name="Laing W.A."/>
            <person name="Kirk R."/>
            <person name="Chen X."/>
            <person name="Wood M."/>
            <person name="Montefiori M."/>
            <person name="Brummell D.A."/>
            <person name="Schwinn K.E."/>
            <person name="Catanach A."/>
            <person name="Fullerton C."/>
            <person name="Li D."/>
            <person name="Meiyalaghan S."/>
            <person name="Nieuwenhuizen N."/>
            <person name="Read N."/>
            <person name="Prakash R."/>
            <person name="Hunter D."/>
            <person name="Zhang H."/>
            <person name="McKenzie M."/>
            <person name="Knabel M."/>
            <person name="Harris A."/>
            <person name="Allan A.C."/>
            <person name="Gleave A."/>
            <person name="Chen A."/>
            <person name="Janssen B.J."/>
            <person name="Plunkett B."/>
            <person name="Ampomah-Dwamena C."/>
            <person name="Voogd C."/>
            <person name="Leif D."/>
            <person name="Lafferty D."/>
            <person name="Souleyre E.J.F."/>
            <person name="Varkonyi-Gasic E."/>
            <person name="Gambi F."/>
            <person name="Hanley J."/>
            <person name="Yao J.L."/>
            <person name="Cheung J."/>
            <person name="David K.M."/>
            <person name="Warren B."/>
            <person name="Marsh K."/>
            <person name="Snowden K.C."/>
            <person name="Lin-Wang K."/>
            <person name="Brian L."/>
            <person name="Martinez-Sanchez M."/>
            <person name="Wang M."/>
            <person name="Ileperuma N."/>
            <person name="Macnee N."/>
            <person name="Campin R."/>
            <person name="McAtee P."/>
            <person name="Drummond R.S.M."/>
            <person name="Espley R.V."/>
            <person name="Ireland H.S."/>
            <person name="Wu R."/>
            <person name="Atkinson R.G."/>
            <person name="Karunairetnam S."/>
            <person name="Bulley S."/>
            <person name="Chunkath S."/>
            <person name="Hanley Z."/>
            <person name="Storey R."/>
            <person name="Thrimawithana A.H."/>
            <person name="Thomson S."/>
            <person name="David C."/>
            <person name="Testolin R."/>
            <person name="Huang H."/>
            <person name="Hellens R.P."/>
            <person name="Schaffer R.J."/>
        </authorList>
    </citation>
    <scope>NUCLEOTIDE SEQUENCE [LARGE SCALE GENOMIC DNA]</scope>
    <source>
        <strain evidence="3">cv. Red5</strain>
    </source>
</reference>
<keyword evidence="2" id="KW-0808">Transferase</keyword>
<name>A0A2R6PA34_ACTCC</name>
<accession>A0A2R6PA34</accession>